<keyword evidence="4" id="KW-1003">Cell membrane</keyword>
<evidence type="ECO:0000256" key="6">
    <source>
        <dbReference type="ARBA" id="ARBA00022989"/>
    </source>
</evidence>
<protein>
    <recommendedName>
        <fullName evidence="11">L-lactate permease</fullName>
    </recommendedName>
</protein>
<sequence length="491" mass="48996">MSMLTIILAPMPVLLAMGLLAARRSSVEAGLAGAALGAGLALIDGLPGTVLADAALRSLWIAWMAVSVILAGLVFDAVASPVRGSVDTATTTAGPDDGRYRRIFTACMLIGPFAESATGFGVGAVVTAALLRGEGLSGARAAVLALLSQLLVPWGALAIGTQVTAVLMRHDPHQLGAAAAAVSAIAYAGGLVVLRLQLAAVGIRPRRRDRLIDPPLIAGLVVALVAANLWLGPETAALAALGLPIAIDLGVRRRDVAIRTTTRILAPYLALTLVLLATRLVTPLAEALRHWSWQPVDGLPGYAPLHHPAGWLLATAVVAALMAGNRPGRIGHDIARGLGHGVRPAAATIAFVLLAGVWAAGGAPAVLAAAWRDVAAGADPAIIPPLAGLSGFLTGSNVAVAAMIAPLADALPGMGADGGGAGALMALLIAAMLLVAGGLATMVSPMRLAMAAALTGAAASDEAAIRRRSTPLPVAVALLLGLAAAVAGLLG</sequence>
<dbReference type="InterPro" id="IPR003804">
    <property type="entry name" value="Lactate_perm"/>
</dbReference>
<dbReference type="EMBL" id="JBBKTW010000002">
    <property type="protein sequence ID" value="MEN2987682.1"/>
    <property type="molecule type" value="Genomic_DNA"/>
</dbReference>
<comment type="caution">
    <text evidence="9">The sequence shown here is derived from an EMBL/GenBank/DDBJ whole genome shotgun (WGS) entry which is preliminary data.</text>
</comment>
<comment type="subcellular location">
    <subcellularLocation>
        <location evidence="1">Cell membrane</location>
        <topology evidence="1">Multi-pass membrane protein</topology>
    </subcellularLocation>
</comment>
<feature type="transmembrane region" description="Helical" evidence="8">
    <location>
        <begin position="420"/>
        <end position="440"/>
    </location>
</feature>
<feature type="transmembrane region" description="Helical" evidence="8">
    <location>
        <begin position="236"/>
        <end position="252"/>
    </location>
</feature>
<evidence type="ECO:0008006" key="11">
    <source>
        <dbReference type="Google" id="ProtNLM"/>
    </source>
</evidence>
<evidence type="ECO:0000313" key="10">
    <source>
        <dbReference type="Proteomes" id="UP001413721"/>
    </source>
</evidence>
<name>A0ABU9YFW5_9PROT</name>
<evidence type="ECO:0000256" key="3">
    <source>
        <dbReference type="ARBA" id="ARBA00022448"/>
    </source>
</evidence>
<feature type="transmembrane region" description="Helical" evidence="8">
    <location>
        <begin position="175"/>
        <end position="199"/>
    </location>
</feature>
<accession>A0ABU9YFW5</accession>
<evidence type="ECO:0000313" key="9">
    <source>
        <dbReference type="EMBL" id="MEN2987682.1"/>
    </source>
</evidence>
<feature type="transmembrane region" description="Helical" evidence="8">
    <location>
        <begin position="382"/>
        <end position="408"/>
    </location>
</feature>
<feature type="transmembrane region" description="Helical" evidence="8">
    <location>
        <begin position="31"/>
        <end position="52"/>
    </location>
</feature>
<keyword evidence="5 8" id="KW-0812">Transmembrane</keyword>
<keyword evidence="3" id="KW-0813">Transport</keyword>
<reference evidence="9 10" key="1">
    <citation type="submission" date="2024-03" db="EMBL/GenBank/DDBJ databases">
        <title>High-quality draft genome sequencing of Tistrella sp. BH-R2-4.</title>
        <authorList>
            <person name="Dong C."/>
        </authorList>
    </citation>
    <scope>NUCLEOTIDE SEQUENCE [LARGE SCALE GENOMIC DNA]</scope>
    <source>
        <strain evidence="9 10">BH-R2-4</strain>
    </source>
</reference>
<evidence type="ECO:0000256" key="2">
    <source>
        <dbReference type="ARBA" id="ARBA00010100"/>
    </source>
</evidence>
<feature type="transmembrane region" description="Helical" evidence="8">
    <location>
        <begin position="264"/>
        <end position="285"/>
    </location>
</feature>
<dbReference type="RefSeq" id="WP_345932420.1">
    <property type="nucleotide sequence ID" value="NZ_JBBKTV010000003.1"/>
</dbReference>
<feature type="transmembrane region" description="Helical" evidence="8">
    <location>
        <begin position="345"/>
        <end position="370"/>
    </location>
</feature>
<proteinExistence type="inferred from homology"/>
<dbReference type="PANTHER" id="PTHR30003:SF0">
    <property type="entry name" value="GLYCOLATE PERMEASE GLCA-RELATED"/>
    <property type="match status" value="1"/>
</dbReference>
<keyword evidence="7 8" id="KW-0472">Membrane</keyword>
<feature type="transmembrane region" description="Helical" evidence="8">
    <location>
        <begin position="59"/>
        <end position="83"/>
    </location>
</feature>
<feature type="transmembrane region" description="Helical" evidence="8">
    <location>
        <begin position="305"/>
        <end position="324"/>
    </location>
</feature>
<evidence type="ECO:0000256" key="7">
    <source>
        <dbReference type="ARBA" id="ARBA00023136"/>
    </source>
</evidence>
<organism evidence="9 10">
    <name type="scientific">Tistrella arctica</name>
    <dbReference type="NCBI Taxonomy" id="3133430"/>
    <lineage>
        <taxon>Bacteria</taxon>
        <taxon>Pseudomonadati</taxon>
        <taxon>Pseudomonadota</taxon>
        <taxon>Alphaproteobacteria</taxon>
        <taxon>Geminicoccales</taxon>
        <taxon>Geminicoccaceae</taxon>
        <taxon>Tistrella</taxon>
    </lineage>
</organism>
<gene>
    <name evidence="9" type="ORF">WG926_05165</name>
</gene>
<keyword evidence="6 8" id="KW-1133">Transmembrane helix</keyword>
<feature type="transmembrane region" description="Helical" evidence="8">
    <location>
        <begin position="103"/>
        <end position="131"/>
    </location>
</feature>
<feature type="transmembrane region" description="Helical" evidence="8">
    <location>
        <begin position="472"/>
        <end position="490"/>
    </location>
</feature>
<keyword evidence="10" id="KW-1185">Reference proteome</keyword>
<evidence type="ECO:0000256" key="1">
    <source>
        <dbReference type="ARBA" id="ARBA00004651"/>
    </source>
</evidence>
<dbReference type="Proteomes" id="UP001413721">
    <property type="component" value="Unassembled WGS sequence"/>
</dbReference>
<evidence type="ECO:0000256" key="4">
    <source>
        <dbReference type="ARBA" id="ARBA00022475"/>
    </source>
</evidence>
<comment type="similarity">
    <text evidence="2">Belongs to the lactate permease family.</text>
</comment>
<evidence type="ECO:0000256" key="8">
    <source>
        <dbReference type="SAM" id="Phobius"/>
    </source>
</evidence>
<evidence type="ECO:0000256" key="5">
    <source>
        <dbReference type="ARBA" id="ARBA00022692"/>
    </source>
</evidence>
<feature type="transmembrane region" description="Helical" evidence="8">
    <location>
        <begin position="143"/>
        <end position="163"/>
    </location>
</feature>
<dbReference type="PANTHER" id="PTHR30003">
    <property type="entry name" value="L-LACTATE PERMEASE"/>
    <property type="match status" value="1"/>
</dbReference>